<keyword evidence="5" id="KW-0597">Phosphoprotein</keyword>
<dbReference type="PRINTS" id="PR00344">
    <property type="entry name" value="BCTRLSENSOR"/>
</dbReference>
<dbReference type="InterPro" id="IPR050640">
    <property type="entry name" value="Bact_2-comp_sensor_kinase"/>
</dbReference>
<feature type="transmembrane region" description="Helical" evidence="12">
    <location>
        <begin position="12"/>
        <end position="33"/>
    </location>
</feature>
<evidence type="ECO:0000256" key="3">
    <source>
        <dbReference type="ARBA" id="ARBA00012438"/>
    </source>
</evidence>
<dbReference type="EC" id="2.7.13.3" evidence="3"/>
<keyword evidence="16" id="KW-1185">Reference proteome</keyword>
<dbReference type="Pfam" id="PF00672">
    <property type="entry name" value="HAMP"/>
    <property type="match status" value="1"/>
</dbReference>
<comment type="subcellular location">
    <subcellularLocation>
        <location evidence="2">Cell membrane</location>
        <topology evidence="2">Multi-pass membrane protein</topology>
    </subcellularLocation>
</comment>
<dbReference type="Gene3D" id="6.10.340.10">
    <property type="match status" value="1"/>
</dbReference>
<dbReference type="GO" id="GO:0005524">
    <property type="term" value="F:ATP binding"/>
    <property type="evidence" value="ECO:0007669"/>
    <property type="project" value="UniProtKB-KW"/>
</dbReference>
<keyword evidence="6" id="KW-0808">Transferase</keyword>
<feature type="domain" description="Histidine kinase" evidence="13">
    <location>
        <begin position="482"/>
        <end position="610"/>
    </location>
</feature>
<evidence type="ECO:0000256" key="8">
    <source>
        <dbReference type="ARBA" id="ARBA00022777"/>
    </source>
</evidence>
<dbReference type="SUPFAM" id="SSF55874">
    <property type="entry name" value="ATPase domain of HSP90 chaperone/DNA topoisomerase II/histidine kinase"/>
    <property type="match status" value="1"/>
</dbReference>
<dbReference type="InterPro" id="IPR005467">
    <property type="entry name" value="His_kinase_dom"/>
</dbReference>
<evidence type="ECO:0000256" key="7">
    <source>
        <dbReference type="ARBA" id="ARBA00022741"/>
    </source>
</evidence>
<dbReference type="GO" id="GO:0000155">
    <property type="term" value="F:phosphorelay sensor kinase activity"/>
    <property type="evidence" value="ECO:0007669"/>
    <property type="project" value="InterPro"/>
</dbReference>
<dbReference type="Pfam" id="PF06580">
    <property type="entry name" value="His_kinase"/>
    <property type="match status" value="1"/>
</dbReference>
<keyword evidence="8 15" id="KW-0418">Kinase</keyword>
<comment type="caution">
    <text evidence="15">The sequence shown here is derived from an EMBL/GenBank/DDBJ whole genome shotgun (WGS) entry which is preliminary data.</text>
</comment>
<proteinExistence type="predicted"/>
<dbReference type="PROSITE" id="PS50885">
    <property type="entry name" value="HAMP"/>
    <property type="match status" value="1"/>
</dbReference>
<dbReference type="SUPFAM" id="SSF158472">
    <property type="entry name" value="HAMP domain-like"/>
    <property type="match status" value="1"/>
</dbReference>
<feature type="transmembrane region" description="Helical" evidence="12">
    <location>
        <begin position="297"/>
        <end position="316"/>
    </location>
</feature>
<evidence type="ECO:0000256" key="12">
    <source>
        <dbReference type="SAM" id="Phobius"/>
    </source>
</evidence>
<name>A0A9X2MU54_9BACL</name>
<dbReference type="CDD" id="cd06225">
    <property type="entry name" value="HAMP"/>
    <property type="match status" value="1"/>
</dbReference>
<evidence type="ECO:0000256" key="1">
    <source>
        <dbReference type="ARBA" id="ARBA00000085"/>
    </source>
</evidence>
<protein>
    <recommendedName>
        <fullName evidence="3">histidine kinase</fullName>
        <ecNumber evidence="3">2.7.13.3</ecNumber>
    </recommendedName>
</protein>
<evidence type="ECO:0000256" key="4">
    <source>
        <dbReference type="ARBA" id="ARBA00022475"/>
    </source>
</evidence>
<keyword evidence="12" id="KW-1133">Transmembrane helix</keyword>
<evidence type="ECO:0000313" key="16">
    <source>
        <dbReference type="Proteomes" id="UP001141950"/>
    </source>
</evidence>
<dbReference type="EMBL" id="JANIPJ010000022">
    <property type="protein sequence ID" value="MCR2807071.1"/>
    <property type="molecule type" value="Genomic_DNA"/>
</dbReference>
<keyword evidence="9" id="KW-0067">ATP-binding</keyword>
<evidence type="ECO:0000256" key="11">
    <source>
        <dbReference type="ARBA" id="ARBA00023136"/>
    </source>
</evidence>
<comment type="catalytic activity">
    <reaction evidence="1">
        <text>ATP + protein L-histidine = ADP + protein N-phospho-L-histidine.</text>
        <dbReference type="EC" id="2.7.13.3"/>
    </reaction>
</comment>
<evidence type="ECO:0000259" key="13">
    <source>
        <dbReference type="PROSITE" id="PS50109"/>
    </source>
</evidence>
<evidence type="ECO:0000256" key="6">
    <source>
        <dbReference type="ARBA" id="ARBA00022679"/>
    </source>
</evidence>
<keyword evidence="12" id="KW-0812">Transmembrane</keyword>
<dbReference type="PANTHER" id="PTHR34220:SF7">
    <property type="entry name" value="SENSOR HISTIDINE KINASE YPDA"/>
    <property type="match status" value="1"/>
</dbReference>
<evidence type="ECO:0000256" key="9">
    <source>
        <dbReference type="ARBA" id="ARBA00022840"/>
    </source>
</evidence>
<keyword evidence="11 12" id="KW-0472">Membrane</keyword>
<evidence type="ECO:0000313" key="15">
    <source>
        <dbReference type="EMBL" id="MCR2807071.1"/>
    </source>
</evidence>
<dbReference type="RefSeq" id="WP_257451189.1">
    <property type="nucleotide sequence ID" value="NZ_JANIPJ010000022.1"/>
</dbReference>
<dbReference type="PROSITE" id="PS50109">
    <property type="entry name" value="HIS_KIN"/>
    <property type="match status" value="1"/>
</dbReference>
<feature type="domain" description="HAMP" evidence="14">
    <location>
        <begin position="318"/>
        <end position="371"/>
    </location>
</feature>
<dbReference type="InterPro" id="IPR004358">
    <property type="entry name" value="Sig_transdc_His_kin-like_C"/>
</dbReference>
<accession>A0A9X2MU54</accession>
<keyword evidence="7" id="KW-0547">Nucleotide-binding</keyword>
<dbReference type="InterPro" id="IPR003660">
    <property type="entry name" value="HAMP_dom"/>
</dbReference>
<gene>
    <name evidence="15" type="ORF">NQZ67_24595</name>
</gene>
<organism evidence="15 16">
    <name type="scientific">Paenibacillus soyae</name>
    <dbReference type="NCBI Taxonomy" id="2969249"/>
    <lineage>
        <taxon>Bacteria</taxon>
        <taxon>Bacillati</taxon>
        <taxon>Bacillota</taxon>
        <taxon>Bacilli</taxon>
        <taxon>Bacillales</taxon>
        <taxon>Paenibacillaceae</taxon>
        <taxon>Paenibacillus</taxon>
    </lineage>
</organism>
<reference evidence="15" key="1">
    <citation type="submission" date="2022-08" db="EMBL/GenBank/DDBJ databases">
        <title>The genomic sequence of strain Paenibacillus sp. SCIV0701.</title>
        <authorList>
            <person name="Zhao H."/>
        </authorList>
    </citation>
    <scope>NUCLEOTIDE SEQUENCE</scope>
    <source>
        <strain evidence="15">SCIV0701</strain>
    </source>
</reference>
<dbReference type="PANTHER" id="PTHR34220">
    <property type="entry name" value="SENSOR HISTIDINE KINASE YPDA"/>
    <property type="match status" value="1"/>
</dbReference>
<evidence type="ECO:0000256" key="2">
    <source>
        <dbReference type="ARBA" id="ARBA00004651"/>
    </source>
</evidence>
<dbReference type="GO" id="GO:0005886">
    <property type="term" value="C:plasma membrane"/>
    <property type="evidence" value="ECO:0007669"/>
    <property type="project" value="UniProtKB-SubCell"/>
</dbReference>
<dbReference type="InterPro" id="IPR003594">
    <property type="entry name" value="HATPase_dom"/>
</dbReference>
<keyword evidence="10" id="KW-0902">Two-component regulatory system</keyword>
<keyword evidence="4" id="KW-1003">Cell membrane</keyword>
<dbReference type="InterPro" id="IPR010559">
    <property type="entry name" value="Sig_transdc_His_kin_internal"/>
</dbReference>
<dbReference type="InterPro" id="IPR036890">
    <property type="entry name" value="HATPase_C_sf"/>
</dbReference>
<sequence length="626" mass="70505">MNSLRLNTFRARLLMWILLSTLVLVIGLTAVFYQYTAQQIDYRVGEAAERNVSQAMDNFSLLARGYDSLAKSIMSNAEIQRLLSREEPTAMDEFNKQLLMMGALGTIFYSYNDIKGIHVISPVGNVYSYESTTHGINPDFLEGEFLREVQASGGQLTWGGMMGEQSLTVRDDPVFTFGRLMTNLVTRRPIGVLIIEANPRTFISSMNNLMIKPESRTYVYSASDALLVSSHPNEPVDTKEMKELTDLSRYTFREQAKDVSDGGHLIITAQDAKLGWKLLTITPKPVARLEQAAANRYFFIVTFAIIVLAIVIAFVLSRSVSKPIKSIVQDMRRVERGDLTTKIQAEGSYDEINYLNTHFNRMISEINGLMDRNKVATASEKNAQIHALQSQVNPHFLYNTLDMIYWLLDEQENEKLANLVLSLSRMFRYSSDWRDAVATLKSELEQIGHYMTIISARSDGRIHVEHRIDDELLSATMPKMTLQPLIENAVIHGLSAYKGEGMISITAAREGQTIEIHIQDNGAGIPKHKLEELKQALKRAERLEWDDLLEEERRSLTVEPAIYGHSQGSGVGFLNVHRRLVLEYGAGYGLRVESEVNVGTSVTIMVPDMSKAITAKEDKDAHIGRR</sequence>
<dbReference type="AlphaFoldDB" id="A0A9X2MU54"/>
<dbReference type="Gene3D" id="3.30.565.10">
    <property type="entry name" value="Histidine kinase-like ATPase, C-terminal domain"/>
    <property type="match status" value="1"/>
</dbReference>
<evidence type="ECO:0000259" key="14">
    <source>
        <dbReference type="PROSITE" id="PS50885"/>
    </source>
</evidence>
<dbReference type="SMART" id="SM00304">
    <property type="entry name" value="HAMP"/>
    <property type="match status" value="1"/>
</dbReference>
<evidence type="ECO:0000256" key="10">
    <source>
        <dbReference type="ARBA" id="ARBA00023012"/>
    </source>
</evidence>
<dbReference type="Pfam" id="PF02518">
    <property type="entry name" value="HATPase_c"/>
    <property type="match status" value="1"/>
</dbReference>
<evidence type="ECO:0000256" key="5">
    <source>
        <dbReference type="ARBA" id="ARBA00022553"/>
    </source>
</evidence>
<dbReference type="Proteomes" id="UP001141950">
    <property type="component" value="Unassembled WGS sequence"/>
</dbReference>
<dbReference type="SMART" id="SM00387">
    <property type="entry name" value="HATPase_c"/>
    <property type="match status" value="1"/>
</dbReference>